<reference evidence="2 3" key="1">
    <citation type="submission" date="2018-02" db="EMBL/GenBank/DDBJ databases">
        <title>The genomes of Aspergillus section Nigri reveals drivers in fungal speciation.</title>
        <authorList>
            <consortium name="DOE Joint Genome Institute"/>
            <person name="Vesth T.C."/>
            <person name="Nybo J."/>
            <person name="Theobald S."/>
            <person name="Brandl J."/>
            <person name="Frisvad J.C."/>
            <person name="Nielsen K.F."/>
            <person name="Lyhne E.K."/>
            <person name="Kogle M.E."/>
            <person name="Kuo A."/>
            <person name="Riley R."/>
            <person name="Clum A."/>
            <person name="Nolan M."/>
            <person name="Lipzen A."/>
            <person name="Salamov A."/>
            <person name="Henrissat B."/>
            <person name="Wiebenga A."/>
            <person name="De vries R.P."/>
            <person name="Grigoriev I.V."/>
            <person name="Mortensen U.H."/>
            <person name="Andersen M.R."/>
            <person name="Baker S.E."/>
        </authorList>
    </citation>
    <scope>NUCLEOTIDE SEQUENCE [LARGE SCALE GENOMIC DNA]</scope>
    <source>
        <strain evidence="2 3">CBS 707.79</strain>
    </source>
</reference>
<feature type="region of interest" description="Disordered" evidence="1">
    <location>
        <begin position="1"/>
        <end position="108"/>
    </location>
</feature>
<feature type="compositionally biased region" description="Basic and acidic residues" evidence="1">
    <location>
        <begin position="63"/>
        <end position="76"/>
    </location>
</feature>
<dbReference type="Proteomes" id="UP000247810">
    <property type="component" value="Unassembled WGS sequence"/>
</dbReference>
<gene>
    <name evidence="2" type="ORF">BO71DRAFT_399259</name>
</gene>
<proteinExistence type="predicted"/>
<evidence type="ECO:0000256" key="1">
    <source>
        <dbReference type="SAM" id="MobiDB-lite"/>
    </source>
</evidence>
<evidence type="ECO:0000313" key="3">
    <source>
        <dbReference type="Proteomes" id="UP000247810"/>
    </source>
</evidence>
<sequence length="193" mass="20762">MQTRSQTAKASQPSQPPKQAAYNQSANPVEHNPLEQRTAQYQKTQRGNSSTTRTADSQPSNDEAPRRLNAEHEQKRRAMQSTPDVGTEYGVEQQPAEGDIAHAVEGKSAEARARVQAGGSAMGPGTLGYEKGQAADLDRKMKEHGQMLGQRVSQSPAGPEAQNELVRERKLKQESELDVQGAVNKGSGGAFVG</sequence>
<protein>
    <submittedName>
        <fullName evidence="2">Uncharacterized protein</fullName>
    </submittedName>
</protein>
<feature type="compositionally biased region" description="Basic and acidic residues" evidence="1">
    <location>
        <begin position="99"/>
        <end position="108"/>
    </location>
</feature>
<evidence type="ECO:0000313" key="2">
    <source>
        <dbReference type="EMBL" id="PYH93918.1"/>
    </source>
</evidence>
<feature type="region of interest" description="Disordered" evidence="1">
    <location>
        <begin position="142"/>
        <end position="193"/>
    </location>
</feature>
<name>A0A319E0B6_9EURO</name>
<dbReference type="VEuPathDB" id="FungiDB:BO71DRAFT_399259"/>
<feature type="compositionally biased region" description="Polar residues" evidence="1">
    <location>
        <begin position="35"/>
        <end position="61"/>
    </location>
</feature>
<feature type="compositionally biased region" description="Polar residues" evidence="1">
    <location>
        <begin position="1"/>
        <end position="13"/>
    </location>
</feature>
<dbReference type="OrthoDB" id="4509376at2759"/>
<dbReference type="EMBL" id="KZ825882">
    <property type="protein sequence ID" value="PYH93918.1"/>
    <property type="molecule type" value="Genomic_DNA"/>
</dbReference>
<keyword evidence="3" id="KW-1185">Reference proteome</keyword>
<accession>A0A319E0B6</accession>
<organism evidence="2 3">
    <name type="scientific">Aspergillus ellipticus CBS 707.79</name>
    <dbReference type="NCBI Taxonomy" id="1448320"/>
    <lineage>
        <taxon>Eukaryota</taxon>
        <taxon>Fungi</taxon>
        <taxon>Dikarya</taxon>
        <taxon>Ascomycota</taxon>
        <taxon>Pezizomycotina</taxon>
        <taxon>Eurotiomycetes</taxon>
        <taxon>Eurotiomycetidae</taxon>
        <taxon>Eurotiales</taxon>
        <taxon>Aspergillaceae</taxon>
        <taxon>Aspergillus</taxon>
        <taxon>Aspergillus subgen. Circumdati</taxon>
    </lineage>
</organism>
<feature type="compositionally biased region" description="Basic and acidic residues" evidence="1">
    <location>
        <begin position="165"/>
        <end position="175"/>
    </location>
</feature>
<dbReference type="AlphaFoldDB" id="A0A319E0B6"/>